<dbReference type="InterPro" id="IPR023214">
    <property type="entry name" value="HAD_sf"/>
</dbReference>
<dbReference type="InterPro" id="IPR036412">
    <property type="entry name" value="HAD-like_sf"/>
</dbReference>
<accession>A0A443RXK4</accession>
<dbReference type="GO" id="GO:0016791">
    <property type="term" value="F:phosphatase activity"/>
    <property type="evidence" value="ECO:0007669"/>
    <property type="project" value="TreeGrafter"/>
</dbReference>
<organism evidence="1 2">
    <name type="scientific">Leptotrombidium deliense</name>
    <dbReference type="NCBI Taxonomy" id="299467"/>
    <lineage>
        <taxon>Eukaryota</taxon>
        <taxon>Metazoa</taxon>
        <taxon>Ecdysozoa</taxon>
        <taxon>Arthropoda</taxon>
        <taxon>Chelicerata</taxon>
        <taxon>Arachnida</taxon>
        <taxon>Acari</taxon>
        <taxon>Acariformes</taxon>
        <taxon>Trombidiformes</taxon>
        <taxon>Prostigmata</taxon>
        <taxon>Anystina</taxon>
        <taxon>Parasitengona</taxon>
        <taxon>Trombiculoidea</taxon>
        <taxon>Trombiculidae</taxon>
        <taxon>Leptotrombidium</taxon>
    </lineage>
</organism>
<dbReference type="Proteomes" id="UP000288716">
    <property type="component" value="Unassembled WGS sequence"/>
</dbReference>
<dbReference type="SUPFAM" id="SSF56784">
    <property type="entry name" value="HAD-like"/>
    <property type="match status" value="1"/>
</dbReference>
<dbReference type="STRING" id="299467.A0A443RXK4"/>
<dbReference type="VEuPathDB" id="VectorBase:LDEU012153"/>
<evidence type="ECO:0000313" key="2">
    <source>
        <dbReference type="Proteomes" id="UP000288716"/>
    </source>
</evidence>
<evidence type="ECO:0000313" key="1">
    <source>
        <dbReference type="EMBL" id="RWS19888.1"/>
    </source>
</evidence>
<gene>
    <name evidence="1" type="ORF">B4U80_01989</name>
</gene>
<dbReference type="Pfam" id="PF13419">
    <property type="entry name" value="HAD_2"/>
    <property type="match status" value="1"/>
</dbReference>
<reference evidence="1 2" key="1">
    <citation type="journal article" date="2018" name="Gigascience">
        <title>Genomes of trombidid mites reveal novel predicted allergens and laterally-transferred genes associated with secondary metabolism.</title>
        <authorList>
            <person name="Dong X."/>
            <person name="Chaisiri K."/>
            <person name="Xia D."/>
            <person name="Armstrong S.D."/>
            <person name="Fang Y."/>
            <person name="Donnelly M.J."/>
            <person name="Kadowaki T."/>
            <person name="McGarry J.W."/>
            <person name="Darby A.C."/>
            <person name="Makepeace B.L."/>
        </authorList>
    </citation>
    <scope>NUCLEOTIDE SEQUENCE [LARGE SCALE GENOMIC DNA]</scope>
    <source>
        <strain evidence="1">UoL-UT</strain>
    </source>
</reference>
<dbReference type="OrthoDB" id="40579at2759"/>
<feature type="non-terminal residue" evidence="1">
    <location>
        <position position="166"/>
    </location>
</feature>
<dbReference type="InterPro" id="IPR041492">
    <property type="entry name" value="HAD_2"/>
</dbReference>
<dbReference type="Gene3D" id="1.10.150.240">
    <property type="entry name" value="Putative phosphatase, domain 2"/>
    <property type="match status" value="1"/>
</dbReference>
<sequence>MSSVKVQPKLFKPVTHVVFDLDGTLIDTETCYMNAVNRVINPCGKELTWELKSRLVGTNFANQCDLIVKEFQLPMTGKEFQQQLHLTYLDLIKNVPFMPGAERIIQYFHSNNIPIGLCTASVTESFYIKVKHFGDFFKQGNYFDVIVIGGGDPEVSRNKPDPQPYL</sequence>
<comment type="caution">
    <text evidence="1">The sequence shown here is derived from an EMBL/GenBank/DDBJ whole genome shotgun (WGS) entry which is preliminary data.</text>
</comment>
<keyword evidence="2" id="KW-1185">Reference proteome</keyword>
<name>A0A443RXK4_9ACAR</name>
<protein>
    <submittedName>
        <fullName evidence="1">Pseudouridine-5'-phosphatase-like protein</fullName>
    </submittedName>
</protein>
<dbReference type="AlphaFoldDB" id="A0A443RXK4"/>
<dbReference type="Gene3D" id="3.40.50.1000">
    <property type="entry name" value="HAD superfamily/HAD-like"/>
    <property type="match status" value="1"/>
</dbReference>
<proteinExistence type="predicted"/>
<dbReference type="PANTHER" id="PTHR18901:SF38">
    <property type="entry name" value="PSEUDOURIDINE-5'-PHOSPHATASE"/>
    <property type="match status" value="1"/>
</dbReference>
<dbReference type="PANTHER" id="PTHR18901">
    <property type="entry name" value="2-DEOXYGLUCOSE-6-PHOSPHATE PHOSPHATASE 2"/>
    <property type="match status" value="1"/>
</dbReference>
<dbReference type="InterPro" id="IPR023198">
    <property type="entry name" value="PGP-like_dom2"/>
</dbReference>
<dbReference type="EMBL" id="NCKV01021867">
    <property type="protein sequence ID" value="RWS19888.1"/>
    <property type="molecule type" value="Genomic_DNA"/>
</dbReference>